<gene>
    <name evidence="8" type="ORF">CWATWH0003_0922</name>
</gene>
<reference evidence="8 9" key="1">
    <citation type="journal article" date="2011" name="Front. Microbiol.">
        <title>Two Strains of Crocosphaera watsonii with Highly Conserved Genomes are Distinguished by Strain-Specific Features.</title>
        <authorList>
            <person name="Bench S.R."/>
            <person name="Ilikchyan I.N."/>
            <person name="Tripp H.J."/>
            <person name="Zehr J.P."/>
        </authorList>
    </citation>
    <scope>NUCLEOTIDE SEQUENCE [LARGE SCALE GENOMIC DNA]</scope>
    <source>
        <strain evidence="8 9">WH 0003</strain>
    </source>
</reference>
<dbReference type="Gene3D" id="3.30.920.30">
    <property type="entry name" value="Hypothetical protein"/>
    <property type="match status" value="1"/>
</dbReference>
<keyword evidence="3" id="KW-0540">Nuclease</keyword>
<evidence type="ECO:0000313" key="8">
    <source>
        <dbReference type="EMBL" id="EHJ14398.1"/>
    </source>
</evidence>
<keyword evidence="4" id="KW-0255">Endonuclease</keyword>
<dbReference type="GeneID" id="88764798"/>
<keyword evidence="7" id="KW-0346">Stress response</keyword>
<evidence type="ECO:0000256" key="7">
    <source>
        <dbReference type="ARBA" id="ARBA00023016"/>
    </source>
</evidence>
<dbReference type="GO" id="GO:0003729">
    <property type="term" value="F:mRNA binding"/>
    <property type="evidence" value="ECO:0007669"/>
    <property type="project" value="InterPro"/>
</dbReference>
<dbReference type="RefSeq" id="WP_007303983.1">
    <property type="nucleotide sequence ID" value="NZ_AESD01000149.1"/>
</dbReference>
<sequence length="64" mass="7164">MKVKEVLKRLKADGWYQVRMRGSHRILAHPDKSGIVVVPGKLSNDIPIGTLSAIWKQAKLGDEK</sequence>
<dbReference type="InterPro" id="IPR012933">
    <property type="entry name" value="HicA_mRNA_interferase"/>
</dbReference>
<name>G5J085_CROWT</name>
<evidence type="ECO:0000256" key="4">
    <source>
        <dbReference type="ARBA" id="ARBA00022759"/>
    </source>
</evidence>
<proteinExistence type="inferred from homology"/>
<dbReference type="Pfam" id="PF07927">
    <property type="entry name" value="HicA_toxin"/>
    <property type="match status" value="1"/>
</dbReference>
<protein>
    <submittedName>
        <fullName evidence="8">YcfA family protein</fullName>
    </submittedName>
</protein>
<evidence type="ECO:0000256" key="3">
    <source>
        <dbReference type="ARBA" id="ARBA00022722"/>
    </source>
</evidence>
<dbReference type="SUPFAM" id="SSF54786">
    <property type="entry name" value="YcfA/nrd intein domain"/>
    <property type="match status" value="1"/>
</dbReference>
<dbReference type="PANTHER" id="PTHR34873:SF3">
    <property type="entry name" value="ADDICTION MODULE TOXIN, HICA FAMILY"/>
    <property type="match status" value="1"/>
</dbReference>
<evidence type="ECO:0000256" key="2">
    <source>
        <dbReference type="ARBA" id="ARBA00022649"/>
    </source>
</evidence>
<evidence type="ECO:0000256" key="6">
    <source>
        <dbReference type="ARBA" id="ARBA00022884"/>
    </source>
</evidence>
<keyword evidence="2" id="KW-1277">Toxin-antitoxin system</keyword>
<accession>G5J085</accession>
<dbReference type="PATRIC" id="fig|423471.3.peg.850"/>
<dbReference type="InterPro" id="IPR038570">
    <property type="entry name" value="HicA_sf"/>
</dbReference>
<dbReference type="PANTHER" id="PTHR34873">
    <property type="entry name" value="SSR1766 PROTEIN"/>
    <property type="match status" value="1"/>
</dbReference>
<evidence type="ECO:0000256" key="1">
    <source>
        <dbReference type="ARBA" id="ARBA00006620"/>
    </source>
</evidence>
<comment type="caution">
    <text evidence="8">The sequence shown here is derived from an EMBL/GenBank/DDBJ whole genome shotgun (WGS) entry which is preliminary data.</text>
</comment>
<dbReference type="Proteomes" id="UP000003477">
    <property type="component" value="Unassembled WGS sequence"/>
</dbReference>
<evidence type="ECO:0000313" key="9">
    <source>
        <dbReference type="Proteomes" id="UP000003477"/>
    </source>
</evidence>
<comment type="similarity">
    <text evidence="1">Belongs to the HicA mRNA interferase family.</text>
</comment>
<dbReference type="EMBL" id="AESD01000149">
    <property type="protein sequence ID" value="EHJ14398.1"/>
    <property type="molecule type" value="Genomic_DNA"/>
</dbReference>
<organism evidence="8 9">
    <name type="scientific">Crocosphaera watsonii WH 0003</name>
    <dbReference type="NCBI Taxonomy" id="423471"/>
    <lineage>
        <taxon>Bacteria</taxon>
        <taxon>Bacillati</taxon>
        <taxon>Cyanobacteriota</taxon>
        <taxon>Cyanophyceae</taxon>
        <taxon>Oscillatoriophycideae</taxon>
        <taxon>Chroococcales</taxon>
        <taxon>Aphanothecaceae</taxon>
        <taxon>Crocosphaera</taxon>
    </lineage>
</organism>
<dbReference type="GO" id="GO:0016787">
    <property type="term" value="F:hydrolase activity"/>
    <property type="evidence" value="ECO:0007669"/>
    <property type="project" value="UniProtKB-KW"/>
</dbReference>
<evidence type="ECO:0000256" key="5">
    <source>
        <dbReference type="ARBA" id="ARBA00022801"/>
    </source>
</evidence>
<dbReference type="AlphaFoldDB" id="G5J085"/>
<keyword evidence="5" id="KW-0378">Hydrolase</keyword>
<keyword evidence="6" id="KW-0694">RNA-binding</keyword>
<dbReference type="GO" id="GO:0004519">
    <property type="term" value="F:endonuclease activity"/>
    <property type="evidence" value="ECO:0007669"/>
    <property type="project" value="UniProtKB-KW"/>
</dbReference>